<feature type="domain" description="Retrovirus-related Pol polyprotein from transposon TNT 1-94-like beta-barrel" evidence="1">
    <location>
        <begin position="1"/>
        <end position="41"/>
    </location>
</feature>
<keyword evidence="3" id="KW-1185">Reference proteome</keyword>
<dbReference type="Pfam" id="PF22936">
    <property type="entry name" value="Pol_BBD"/>
    <property type="match status" value="1"/>
</dbReference>
<accession>A0AAQ3PMD2</accession>
<evidence type="ECO:0000313" key="2">
    <source>
        <dbReference type="EMBL" id="WVZ53165.1"/>
    </source>
</evidence>
<proteinExistence type="predicted"/>
<name>A0AAQ3PMD2_PASNO</name>
<dbReference type="AlphaFoldDB" id="A0AAQ3PMD2"/>
<dbReference type="EMBL" id="CP144745">
    <property type="protein sequence ID" value="WVZ53165.1"/>
    <property type="molecule type" value="Genomic_DNA"/>
</dbReference>
<sequence>MGNGSHASVRGVGTVNLKFTSGKTLQLMNVQHVPFINKNLYGTLLEKAMKAEACSAYL</sequence>
<organism evidence="2 3">
    <name type="scientific">Paspalum notatum var. saurae</name>
    <dbReference type="NCBI Taxonomy" id="547442"/>
    <lineage>
        <taxon>Eukaryota</taxon>
        <taxon>Viridiplantae</taxon>
        <taxon>Streptophyta</taxon>
        <taxon>Embryophyta</taxon>
        <taxon>Tracheophyta</taxon>
        <taxon>Spermatophyta</taxon>
        <taxon>Magnoliopsida</taxon>
        <taxon>Liliopsida</taxon>
        <taxon>Poales</taxon>
        <taxon>Poaceae</taxon>
        <taxon>PACMAD clade</taxon>
        <taxon>Panicoideae</taxon>
        <taxon>Andropogonodae</taxon>
        <taxon>Paspaleae</taxon>
        <taxon>Paspalinae</taxon>
        <taxon>Paspalum</taxon>
    </lineage>
</organism>
<dbReference type="InterPro" id="IPR054722">
    <property type="entry name" value="PolX-like_BBD"/>
</dbReference>
<dbReference type="Proteomes" id="UP001341281">
    <property type="component" value="Chromosome 01"/>
</dbReference>
<evidence type="ECO:0000313" key="3">
    <source>
        <dbReference type="Proteomes" id="UP001341281"/>
    </source>
</evidence>
<evidence type="ECO:0000259" key="1">
    <source>
        <dbReference type="Pfam" id="PF22936"/>
    </source>
</evidence>
<reference evidence="2 3" key="1">
    <citation type="submission" date="2024-02" db="EMBL/GenBank/DDBJ databases">
        <title>High-quality chromosome-scale genome assembly of Pensacola bahiagrass (Paspalum notatum Flugge var. saurae).</title>
        <authorList>
            <person name="Vega J.M."/>
            <person name="Podio M."/>
            <person name="Orjuela J."/>
            <person name="Siena L.A."/>
            <person name="Pessino S.C."/>
            <person name="Combes M.C."/>
            <person name="Mariac C."/>
            <person name="Albertini E."/>
            <person name="Pupilli F."/>
            <person name="Ortiz J.P.A."/>
            <person name="Leblanc O."/>
        </authorList>
    </citation>
    <scope>NUCLEOTIDE SEQUENCE [LARGE SCALE GENOMIC DNA]</scope>
    <source>
        <strain evidence="2">R1</strain>
        <tissue evidence="2">Leaf</tissue>
    </source>
</reference>
<gene>
    <name evidence="2" type="ORF">U9M48_004146</name>
</gene>
<protein>
    <recommendedName>
        <fullName evidence="1">Retrovirus-related Pol polyprotein from transposon TNT 1-94-like beta-barrel domain-containing protein</fullName>
    </recommendedName>
</protein>